<dbReference type="Proteomes" id="UP000765509">
    <property type="component" value="Unassembled WGS sequence"/>
</dbReference>
<keyword evidence="7" id="KW-0539">Nucleus</keyword>
<feature type="region of interest" description="Disordered" evidence="9">
    <location>
        <begin position="245"/>
        <end position="288"/>
    </location>
</feature>
<dbReference type="GO" id="GO:0005643">
    <property type="term" value="C:nuclear pore"/>
    <property type="evidence" value="ECO:0007669"/>
    <property type="project" value="UniProtKB-SubCell"/>
</dbReference>
<keyword evidence="8" id="KW-0175">Coiled coil</keyword>
<evidence type="ECO:0000256" key="4">
    <source>
        <dbReference type="ARBA" id="ARBA00022927"/>
    </source>
</evidence>
<dbReference type="InterPro" id="IPR037700">
    <property type="entry name" value="NUP88/NUP82"/>
</dbReference>
<evidence type="ECO:0000256" key="5">
    <source>
        <dbReference type="ARBA" id="ARBA00023010"/>
    </source>
</evidence>
<evidence type="ECO:0000313" key="11">
    <source>
        <dbReference type="Proteomes" id="UP000765509"/>
    </source>
</evidence>
<feature type="region of interest" description="Disordered" evidence="9">
    <location>
        <begin position="685"/>
        <end position="706"/>
    </location>
</feature>
<evidence type="ECO:0008006" key="12">
    <source>
        <dbReference type="Google" id="ProtNLM"/>
    </source>
</evidence>
<name>A0A9Q3C9C8_9BASI</name>
<comment type="caution">
    <text evidence="10">The sequence shown here is derived from an EMBL/GenBank/DDBJ whole genome shotgun (WGS) entry which is preliminary data.</text>
</comment>
<keyword evidence="11" id="KW-1185">Reference proteome</keyword>
<dbReference type="EMBL" id="AVOT02005445">
    <property type="protein sequence ID" value="MBW0479075.1"/>
    <property type="molecule type" value="Genomic_DNA"/>
</dbReference>
<gene>
    <name evidence="10" type="ORF">O181_018790</name>
</gene>
<keyword evidence="6" id="KW-0906">Nuclear pore complex</keyword>
<dbReference type="GO" id="GO:0006406">
    <property type="term" value="P:mRNA export from nucleus"/>
    <property type="evidence" value="ECO:0007669"/>
    <property type="project" value="TreeGrafter"/>
</dbReference>
<evidence type="ECO:0000256" key="9">
    <source>
        <dbReference type="SAM" id="MobiDB-lite"/>
    </source>
</evidence>
<dbReference type="GO" id="GO:0006606">
    <property type="term" value="P:protein import into nucleus"/>
    <property type="evidence" value="ECO:0007669"/>
    <property type="project" value="TreeGrafter"/>
</dbReference>
<comment type="subcellular location">
    <subcellularLocation>
        <location evidence="1">Nucleus</location>
        <location evidence="1">Nuclear pore complex</location>
    </subcellularLocation>
</comment>
<dbReference type="GO" id="GO:0000056">
    <property type="term" value="P:ribosomal small subunit export from nucleus"/>
    <property type="evidence" value="ECO:0007669"/>
    <property type="project" value="InterPro"/>
</dbReference>
<evidence type="ECO:0000256" key="3">
    <source>
        <dbReference type="ARBA" id="ARBA00022816"/>
    </source>
</evidence>
<keyword evidence="5" id="KW-0811">Translocation</keyword>
<evidence type="ECO:0000256" key="8">
    <source>
        <dbReference type="SAM" id="Coils"/>
    </source>
</evidence>
<evidence type="ECO:0000256" key="1">
    <source>
        <dbReference type="ARBA" id="ARBA00004567"/>
    </source>
</evidence>
<organism evidence="10 11">
    <name type="scientific">Austropuccinia psidii MF-1</name>
    <dbReference type="NCBI Taxonomy" id="1389203"/>
    <lineage>
        <taxon>Eukaryota</taxon>
        <taxon>Fungi</taxon>
        <taxon>Dikarya</taxon>
        <taxon>Basidiomycota</taxon>
        <taxon>Pucciniomycotina</taxon>
        <taxon>Pucciniomycetes</taxon>
        <taxon>Pucciniales</taxon>
        <taxon>Sphaerophragmiaceae</taxon>
        <taxon>Austropuccinia</taxon>
    </lineage>
</organism>
<dbReference type="OrthoDB" id="341482at2759"/>
<dbReference type="PANTHER" id="PTHR13257:SF0">
    <property type="entry name" value="NUCLEAR PORE COMPLEX PROTEIN NUP88"/>
    <property type="match status" value="1"/>
</dbReference>
<dbReference type="GO" id="GO:0017056">
    <property type="term" value="F:structural constituent of nuclear pore"/>
    <property type="evidence" value="ECO:0007669"/>
    <property type="project" value="InterPro"/>
</dbReference>
<reference evidence="10" key="1">
    <citation type="submission" date="2021-03" db="EMBL/GenBank/DDBJ databases">
        <title>Draft genome sequence of rust myrtle Austropuccinia psidii MF-1, a brazilian biotype.</title>
        <authorList>
            <person name="Quecine M.C."/>
            <person name="Pachon D.M.R."/>
            <person name="Bonatelli M.L."/>
            <person name="Correr F.H."/>
            <person name="Franceschini L.M."/>
            <person name="Leite T.F."/>
            <person name="Margarido G.R.A."/>
            <person name="Almeida C.A."/>
            <person name="Ferrarezi J.A."/>
            <person name="Labate C.A."/>
        </authorList>
    </citation>
    <scope>NUCLEOTIDE SEQUENCE</scope>
    <source>
        <strain evidence="10">MF-1</strain>
    </source>
</reference>
<keyword evidence="3" id="KW-0509">mRNA transport</keyword>
<evidence type="ECO:0000256" key="2">
    <source>
        <dbReference type="ARBA" id="ARBA00022448"/>
    </source>
</evidence>
<keyword evidence="2" id="KW-0813">Transport</keyword>
<dbReference type="GO" id="GO:0000055">
    <property type="term" value="P:ribosomal large subunit export from nucleus"/>
    <property type="evidence" value="ECO:0007669"/>
    <property type="project" value="InterPro"/>
</dbReference>
<accession>A0A9Q3C9C8</accession>
<feature type="coiled-coil region" evidence="8">
    <location>
        <begin position="773"/>
        <end position="842"/>
    </location>
</feature>
<evidence type="ECO:0000313" key="10">
    <source>
        <dbReference type="EMBL" id="MBW0479075.1"/>
    </source>
</evidence>
<sequence>MALTSSMTVERELQIVSFLAPSFSVADQKIFEDSIQPDHLQEDWLEILSDHPIFHSSNPSNQSHQHLTSIINQTILLVYIDSQIRSISLSKFKSSSSSNHFNILRPIPSNLLPSNPVVQLIPNFNSKLLAVQSQNKLSVISLPRFDHQHLSNQFLDCQINSIGHPSTHDLIINKVIWHHWSHLHSTILILYSNSIIYEFDCSFNTQVPTQTIDFNYLSPIQDSLIFHHPTNNQIDSINHFQNLDISSNQSSPSPKHINSVKKKPHSGSSSPSKINQNPNHSKPGGTYGNIHSSDFDAVSICLGTGSGDWGPLTLYCIMQNGDLYAICPYLPKNYLIPLSYKSSLLFFLSTKLQAISKSNQINSNNHNHNSIPIDLQEPLYQSLNYLNSLNNLFESNLNDQIEPLNFSHHDEKSFTANQSSNLPSNLKPLRQGPFLLQPSPIDFNLDQEEIVSDLIHFRYSSLNHTFDPPDLNQIISQSNQASSLGLFIIAYQSKLDICLEVEKIEPCWNSNHLSNLAANSNLPTLITYESINLNLSSSNLPLNPNLHTSLKLLHDLRYSDTFYVYNQFGLHTISILNWIEPLMDCLSNLNSSPNQSDLTNLIRQKIPSQVVMLLQTFNQQDSFQKFSSSCYDQPNIDCLSIYQDPYLGYGLFVITSDNQFIPLQLQPRPLTLPISFIQSDLSKSLPPTNRLSPSSTQNSNQASQLNPSNNHSSYIALIGHQPWKIPPLLTQKPSQIIIPKLKQPPNLSAINSTTIKYLVDLTTAIDHHIRKVIESINEGQDRLKLQFKEYERQIHHLYQAHDQLLNQNGKSQNSFENQLIRIRRVEETQNKLLQRADLLLQKLTDDNNQSLSKEEIKWFEELKRMKSEIHDQQNGNQKSLLNQINDLKIRLDLIKTSTTNSPNKLNHFTSESNLCKSKLGDKQVSNIQNKLIQAASCIGLLKEQISRLSATLSHPS</sequence>
<evidence type="ECO:0000256" key="6">
    <source>
        <dbReference type="ARBA" id="ARBA00023132"/>
    </source>
</evidence>
<keyword evidence="4" id="KW-0653">Protein transport</keyword>
<evidence type="ECO:0000256" key="7">
    <source>
        <dbReference type="ARBA" id="ARBA00023242"/>
    </source>
</evidence>
<protein>
    <recommendedName>
        <fullName evidence="12">Nucleoporin Nup88</fullName>
    </recommendedName>
</protein>
<dbReference type="PANTHER" id="PTHR13257">
    <property type="entry name" value="NUCLEOPORIN NUP84-RELATED"/>
    <property type="match status" value="1"/>
</dbReference>
<proteinExistence type="predicted"/>
<dbReference type="AlphaFoldDB" id="A0A9Q3C9C8"/>